<dbReference type="InterPro" id="IPR007634">
    <property type="entry name" value="RNA_pol_sigma_54_DNA-bd"/>
</dbReference>
<dbReference type="Gene3D" id="1.10.10.60">
    <property type="entry name" value="Homeodomain-like"/>
    <property type="match status" value="1"/>
</dbReference>
<evidence type="ECO:0000256" key="1">
    <source>
        <dbReference type="ARBA" id="ARBA00008798"/>
    </source>
</evidence>
<organism evidence="11 12">
    <name type="scientific">Tectimicrobiota bacterium</name>
    <dbReference type="NCBI Taxonomy" id="2528274"/>
    <lineage>
        <taxon>Bacteria</taxon>
        <taxon>Pseudomonadati</taxon>
        <taxon>Nitrospinota/Tectimicrobiota group</taxon>
        <taxon>Candidatus Tectimicrobiota</taxon>
    </lineage>
</organism>
<dbReference type="GO" id="GO:0006352">
    <property type="term" value="P:DNA-templated transcription initiation"/>
    <property type="evidence" value="ECO:0007669"/>
    <property type="project" value="InterPro"/>
</dbReference>
<dbReference type="GO" id="GO:0003677">
    <property type="term" value="F:DNA binding"/>
    <property type="evidence" value="ECO:0007669"/>
    <property type="project" value="UniProtKB-KW"/>
</dbReference>
<dbReference type="NCBIfam" id="TIGR02395">
    <property type="entry name" value="rpoN_sigma"/>
    <property type="match status" value="1"/>
</dbReference>
<keyword evidence="8" id="KW-0804">Transcription</keyword>
<evidence type="ECO:0000256" key="4">
    <source>
        <dbReference type="ARBA" id="ARBA00022695"/>
    </source>
</evidence>
<proteinExistence type="inferred from homology"/>
<dbReference type="Proteomes" id="UP000782312">
    <property type="component" value="Unassembled WGS sequence"/>
</dbReference>
<dbReference type="Pfam" id="PF04963">
    <property type="entry name" value="Sigma54_CBD"/>
    <property type="match status" value="1"/>
</dbReference>
<dbReference type="PRINTS" id="PR00045">
    <property type="entry name" value="SIGMA54FCT"/>
</dbReference>
<dbReference type="GO" id="GO:0000428">
    <property type="term" value="C:DNA-directed RNA polymerase complex"/>
    <property type="evidence" value="ECO:0007669"/>
    <property type="project" value="UniProtKB-KW"/>
</dbReference>
<reference evidence="11" key="1">
    <citation type="submission" date="2020-07" db="EMBL/GenBank/DDBJ databases">
        <title>Huge and variable diversity of episymbiotic CPR bacteria and DPANN archaea in groundwater ecosystems.</title>
        <authorList>
            <person name="He C.Y."/>
            <person name="Keren R."/>
            <person name="Whittaker M."/>
            <person name="Farag I.F."/>
            <person name="Doudna J."/>
            <person name="Cate J.H.D."/>
            <person name="Banfield J.F."/>
        </authorList>
    </citation>
    <scope>NUCLEOTIDE SEQUENCE</scope>
    <source>
        <strain evidence="11">NC_groundwater_763_Ag_S-0.2um_68_21</strain>
    </source>
</reference>
<keyword evidence="7" id="KW-0238">DNA-binding</keyword>
<comment type="similarity">
    <text evidence="1">Belongs to the sigma-54 factor family.</text>
</comment>
<dbReference type="GO" id="GO:0016779">
    <property type="term" value="F:nucleotidyltransferase activity"/>
    <property type="evidence" value="ECO:0007669"/>
    <property type="project" value="UniProtKB-KW"/>
</dbReference>
<keyword evidence="4" id="KW-0548">Nucleotidyltransferase</keyword>
<keyword evidence="2" id="KW-0240">DNA-directed RNA polymerase</keyword>
<evidence type="ECO:0000259" key="9">
    <source>
        <dbReference type="Pfam" id="PF04552"/>
    </source>
</evidence>
<dbReference type="InterPro" id="IPR007046">
    <property type="entry name" value="RNA_pol_sigma_54_core-bd"/>
</dbReference>
<dbReference type="Gene3D" id="1.10.10.1330">
    <property type="entry name" value="RNA polymerase sigma-54 factor, core-binding domain"/>
    <property type="match status" value="1"/>
</dbReference>
<keyword evidence="5" id="KW-0805">Transcription regulation</keyword>
<feature type="domain" description="RNA polymerase sigma factor 54 core-binding" evidence="10">
    <location>
        <begin position="112"/>
        <end position="306"/>
    </location>
</feature>
<dbReference type="PANTHER" id="PTHR32248">
    <property type="entry name" value="RNA POLYMERASE SIGMA-54 FACTOR"/>
    <property type="match status" value="1"/>
</dbReference>
<evidence type="ECO:0000256" key="8">
    <source>
        <dbReference type="ARBA" id="ARBA00023163"/>
    </source>
</evidence>
<protein>
    <submittedName>
        <fullName evidence="11">RNA polymerase factor sigma-54</fullName>
    </submittedName>
</protein>
<dbReference type="PIRSF" id="PIRSF000774">
    <property type="entry name" value="RpoN"/>
    <property type="match status" value="1"/>
</dbReference>
<gene>
    <name evidence="11" type="primary">rpoN</name>
    <name evidence="11" type="ORF">HYZ11_15875</name>
</gene>
<name>A0A932MNU3_UNCTE</name>
<dbReference type="PROSITE" id="PS00717">
    <property type="entry name" value="SIGMA54_1"/>
    <property type="match status" value="1"/>
</dbReference>
<evidence type="ECO:0000313" key="12">
    <source>
        <dbReference type="Proteomes" id="UP000782312"/>
    </source>
</evidence>
<dbReference type="PROSITE" id="PS00718">
    <property type="entry name" value="SIGMA54_2"/>
    <property type="match status" value="1"/>
</dbReference>
<dbReference type="PROSITE" id="PS50044">
    <property type="entry name" value="SIGMA54_3"/>
    <property type="match status" value="1"/>
</dbReference>
<dbReference type="Pfam" id="PF04552">
    <property type="entry name" value="Sigma54_DBD"/>
    <property type="match status" value="1"/>
</dbReference>
<dbReference type="NCBIfam" id="NF009118">
    <property type="entry name" value="PRK12469.1"/>
    <property type="match status" value="1"/>
</dbReference>
<keyword evidence="3" id="KW-0808">Transferase</keyword>
<feature type="domain" description="RNA polymerase sigma factor 54 DNA-binding" evidence="9">
    <location>
        <begin position="323"/>
        <end position="479"/>
    </location>
</feature>
<evidence type="ECO:0000256" key="7">
    <source>
        <dbReference type="ARBA" id="ARBA00023125"/>
    </source>
</evidence>
<evidence type="ECO:0000256" key="5">
    <source>
        <dbReference type="ARBA" id="ARBA00023015"/>
    </source>
</evidence>
<accession>A0A932MNU3</accession>
<sequence>MSLQPRMTLQTQQRLVMTAMLQQAISMLHLNRQELQLEVQQQLMDNPALEEALDEVKEVADGEMPEAPEEVPSTETDERGEVEIDWENIVQDDYGLRSQAGPAPDGEDFPSYEQTLSQPETLHEHLVWQLQVTQAPAPIRRLAEQIIGNLDEAGYLQADPQELAASQGLGAQEAEKALALVQEFDPPGVAARDLRECLLLQLRGLGRNGVPGPEALELAQELVRNHLEMLEERHHARLARQVGVGAEDIQEAMRLIRRLTPKPGERFSDQRVEVVVPDVTVIRRGEDYDVVLNDDGLPPLRLSHFYTQMAGDREGTPTDARRFIEERVRAAVWFLKSIEQRRQTILKVSRSIVAFQRDFLDHGVSHLRPLVLRDVAEDIEMHESTVSRVTTGKYMETPRGVFPFKYFFHSGLASADGNSASSVAVKDKIKKIVEAEDKGHPLTDQQIVEKLREAQVLIARRTVTKYRKEMRLASAGRRRHFAPKNSR</sequence>
<dbReference type="Pfam" id="PF00309">
    <property type="entry name" value="Sigma54_AID"/>
    <property type="match status" value="1"/>
</dbReference>
<comment type="caution">
    <text evidence="11">The sequence shown here is derived from an EMBL/GenBank/DDBJ whole genome shotgun (WGS) entry which is preliminary data.</text>
</comment>
<dbReference type="InterPro" id="IPR038709">
    <property type="entry name" value="RpoN_core-bd_sf"/>
</dbReference>
<evidence type="ECO:0000313" key="11">
    <source>
        <dbReference type="EMBL" id="MBI3129085.1"/>
    </source>
</evidence>
<dbReference type="EMBL" id="JACPUR010000038">
    <property type="protein sequence ID" value="MBI3129085.1"/>
    <property type="molecule type" value="Genomic_DNA"/>
</dbReference>
<dbReference type="InterPro" id="IPR000394">
    <property type="entry name" value="RNA_pol_sigma_54"/>
</dbReference>
<evidence type="ECO:0000256" key="2">
    <source>
        <dbReference type="ARBA" id="ARBA00022478"/>
    </source>
</evidence>
<dbReference type="PANTHER" id="PTHR32248:SF4">
    <property type="entry name" value="RNA POLYMERASE SIGMA-54 FACTOR"/>
    <property type="match status" value="1"/>
</dbReference>
<dbReference type="GO" id="GO:0001216">
    <property type="term" value="F:DNA-binding transcription activator activity"/>
    <property type="evidence" value="ECO:0007669"/>
    <property type="project" value="InterPro"/>
</dbReference>
<evidence type="ECO:0000256" key="6">
    <source>
        <dbReference type="ARBA" id="ARBA00023082"/>
    </source>
</evidence>
<evidence type="ECO:0000256" key="3">
    <source>
        <dbReference type="ARBA" id="ARBA00022679"/>
    </source>
</evidence>
<dbReference type="GO" id="GO:0016987">
    <property type="term" value="F:sigma factor activity"/>
    <property type="evidence" value="ECO:0007669"/>
    <property type="project" value="UniProtKB-KW"/>
</dbReference>
<dbReference type="AlphaFoldDB" id="A0A932MNU3"/>
<keyword evidence="6" id="KW-0731">Sigma factor</keyword>
<evidence type="ECO:0000259" key="10">
    <source>
        <dbReference type="Pfam" id="PF04963"/>
    </source>
</evidence>